<dbReference type="InterPro" id="IPR021202">
    <property type="entry name" value="Rv3654c-like"/>
</dbReference>
<organism evidence="2 3">
    <name type="scientific">Actinomadura fulvescens</name>
    <dbReference type="NCBI Taxonomy" id="46160"/>
    <lineage>
        <taxon>Bacteria</taxon>
        <taxon>Bacillati</taxon>
        <taxon>Actinomycetota</taxon>
        <taxon>Actinomycetes</taxon>
        <taxon>Streptosporangiales</taxon>
        <taxon>Thermomonosporaceae</taxon>
        <taxon>Actinomadura</taxon>
    </lineage>
</organism>
<accession>A0ABN3Q7Z3</accession>
<name>A0ABN3Q7Z3_9ACTN</name>
<dbReference type="InterPro" id="IPR028087">
    <property type="entry name" value="Tad_N"/>
</dbReference>
<proteinExistence type="predicted"/>
<feature type="domain" description="Putative Flp pilus-assembly TadG-like N-terminal" evidence="1">
    <location>
        <begin position="3"/>
        <end position="38"/>
    </location>
</feature>
<protein>
    <recommendedName>
        <fullName evidence="1">Putative Flp pilus-assembly TadG-like N-terminal domain-containing protein</fullName>
    </recommendedName>
</protein>
<keyword evidence="3" id="KW-1185">Reference proteome</keyword>
<evidence type="ECO:0000259" key="1">
    <source>
        <dbReference type="Pfam" id="PF13400"/>
    </source>
</evidence>
<comment type="caution">
    <text evidence="2">The sequence shown here is derived from an EMBL/GenBank/DDBJ whole genome shotgun (WGS) entry which is preliminary data.</text>
</comment>
<dbReference type="Pfam" id="PF13400">
    <property type="entry name" value="Tad"/>
    <property type="match status" value="1"/>
</dbReference>
<sequence length="105" mass="10356">MGVVWVAALTAMAVGSVRVARHRADAAADLAALGGAARVAEGRAAACGAAEIVAVKAGGRLSACGVKGRVVEVTVTVVLQVPIARDALRVSSRARAGPVEVEGVS</sequence>
<gene>
    <name evidence="2" type="ORF">GCM10010411_64210</name>
</gene>
<dbReference type="EMBL" id="BAAATD010000009">
    <property type="protein sequence ID" value="GAA2619587.1"/>
    <property type="molecule type" value="Genomic_DNA"/>
</dbReference>
<dbReference type="NCBIfam" id="TIGR03816">
    <property type="entry name" value="tadE_like_DECH"/>
    <property type="match status" value="1"/>
</dbReference>
<reference evidence="2 3" key="1">
    <citation type="journal article" date="2019" name="Int. J. Syst. Evol. Microbiol.">
        <title>The Global Catalogue of Microorganisms (GCM) 10K type strain sequencing project: providing services to taxonomists for standard genome sequencing and annotation.</title>
        <authorList>
            <consortium name="The Broad Institute Genomics Platform"/>
            <consortium name="The Broad Institute Genome Sequencing Center for Infectious Disease"/>
            <person name="Wu L."/>
            <person name="Ma J."/>
        </authorList>
    </citation>
    <scope>NUCLEOTIDE SEQUENCE [LARGE SCALE GENOMIC DNA]</scope>
    <source>
        <strain evidence="2 3">JCM 6833</strain>
    </source>
</reference>
<evidence type="ECO:0000313" key="3">
    <source>
        <dbReference type="Proteomes" id="UP001501509"/>
    </source>
</evidence>
<dbReference type="Proteomes" id="UP001501509">
    <property type="component" value="Unassembled WGS sequence"/>
</dbReference>
<evidence type="ECO:0000313" key="2">
    <source>
        <dbReference type="EMBL" id="GAA2619587.1"/>
    </source>
</evidence>